<evidence type="ECO:0000256" key="5">
    <source>
        <dbReference type="ARBA" id="ARBA00023002"/>
    </source>
</evidence>
<dbReference type="InterPro" id="IPR039650">
    <property type="entry name" value="HdrA-like"/>
</dbReference>
<dbReference type="OrthoDB" id="5413991at2"/>
<dbReference type="GO" id="GO:0051536">
    <property type="term" value="F:iron-sulfur cluster binding"/>
    <property type="evidence" value="ECO:0007669"/>
    <property type="project" value="UniProtKB-KW"/>
</dbReference>
<evidence type="ECO:0000259" key="8">
    <source>
        <dbReference type="PROSITE" id="PS51379"/>
    </source>
</evidence>
<dbReference type="GO" id="GO:0046872">
    <property type="term" value="F:metal ion binding"/>
    <property type="evidence" value="ECO:0007669"/>
    <property type="project" value="UniProtKB-KW"/>
</dbReference>
<evidence type="ECO:0000256" key="1">
    <source>
        <dbReference type="ARBA" id="ARBA00001974"/>
    </source>
</evidence>
<dbReference type="PROSITE" id="PS51379">
    <property type="entry name" value="4FE4S_FER_2"/>
    <property type="match status" value="2"/>
</dbReference>
<sequence length="409" mass="44363">MEMHSRTGDTADPVLVVGGGVAGISAALDLARAGRDVHLVEKGGEPGGRTARLDKLYPTDHCGFCPVWSEVRLCRQHLRVTVHTRTTVRYLEPGDGFQTAVLCRTPNPIDPSLCIYCGRCAGLCGEKAVVPTAPHVCPPAFRIDSSVCTRCGQCVEACPTGAVDFERKPVDIRVRVQGVIWATGFEPADLLPAKEFGYGSHPDIMEALAFEDWIAEAGPNRGRARCHDGRPARQVAFIQCAGARDRRLQPQCNAVCCMHALKQARWVRRRNPDCRCVIFYADMRTEGHDYESYYRNGALAAGIEMVRARPGMVCPLPDGDGIAVRYENTRTRELAMERFDMVVLNGGLRPTVPGEKTNRGIPMKAGDGFVGAVSGTSRSCGFCKAPADAETSAIQGSAAAIEILTEICR</sequence>
<dbReference type="KEGG" id="dalk:DSCA_62350"/>
<keyword evidence="10" id="KW-1185">Reference proteome</keyword>
<keyword evidence="5" id="KW-0560">Oxidoreductase</keyword>
<dbReference type="PANTHER" id="PTHR43498">
    <property type="entry name" value="FERREDOXIN:COB-COM HETERODISULFIDE REDUCTASE SUBUNIT A"/>
    <property type="match status" value="1"/>
</dbReference>
<dbReference type="AlphaFoldDB" id="A0A5K7YV69"/>
<dbReference type="InterPro" id="IPR017900">
    <property type="entry name" value="4Fe4S_Fe_S_CS"/>
</dbReference>
<dbReference type="Gene3D" id="3.30.70.20">
    <property type="match status" value="1"/>
</dbReference>
<dbReference type="Gene3D" id="3.40.50.720">
    <property type="entry name" value="NAD(P)-binding Rossmann-like Domain"/>
    <property type="match status" value="1"/>
</dbReference>
<keyword evidence="3" id="KW-0479">Metal-binding</keyword>
<dbReference type="Proteomes" id="UP000427906">
    <property type="component" value="Chromosome"/>
</dbReference>
<keyword evidence="7" id="KW-0411">Iron-sulfur</keyword>
<keyword evidence="6" id="KW-0408">Iron</keyword>
<dbReference type="Pfam" id="PF00037">
    <property type="entry name" value="Fer4"/>
    <property type="match status" value="1"/>
</dbReference>
<evidence type="ECO:0000256" key="3">
    <source>
        <dbReference type="ARBA" id="ARBA00022723"/>
    </source>
</evidence>
<comment type="cofactor">
    <cofactor evidence="1">
        <name>FAD</name>
        <dbReference type="ChEBI" id="CHEBI:57692"/>
    </cofactor>
</comment>
<evidence type="ECO:0000256" key="7">
    <source>
        <dbReference type="ARBA" id="ARBA00023014"/>
    </source>
</evidence>
<keyword evidence="4" id="KW-0274">FAD</keyword>
<gene>
    <name evidence="9" type="ORF">DSCA_62350</name>
</gene>
<proteinExistence type="inferred from homology"/>
<dbReference type="GO" id="GO:0016491">
    <property type="term" value="F:oxidoreductase activity"/>
    <property type="evidence" value="ECO:0007669"/>
    <property type="project" value="UniProtKB-KW"/>
</dbReference>
<dbReference type="Pfam" id="PF01266">
    <property type="entry name" value="DAO"/>
    <property type="match status" value="1"/>
</dbReference>
<accession>A0A5K7YV69</accession>
<evidence type="ECO:0000313" key="10">
    <source>
        <dbReference type="Proteomes" id="UP000427906"/>
    </source>
</evidence>
<dbReference type="PROSITE" id="PS00198">
    <property type="entry name" value="4FE4S_FER_1"/>
    <property type="match status" value="1"/>
</dbReference>
<dbReference type="InterPro" id="IPR006076">
    <property type="entry name" value="FAD-dep_OxRdtase"/>
</dbReference>
<dbReference type="SUPFAM" id="SSF54862">
    <property type="entry name" value="4Fe-4S ferredoxins"/>
    <property type="match status" value="1"/>
</dbReference>
<feature type="domain" description="4Fe-4S ferredoxin-type" evidence="8">
    <location>
        <begin position="139"/>
        <end position="168"/>
    </location>
</feature>
<reference evidence="9 10" key="1">
    <citation type="submission" date="2019-11" db="EMBL/GenBank/DDBJ databases">
        <title>Comparative genomics of hydrocarbon-degrading Desulfosarcina strains.</title>
        <authorList>
            <person name="Watanabe M."/>
            <person name="Kojima H."/>
            <person name="Fukui M."/>
        </authorList>
    </citation>
    <scope>NUCLEOTIDE SEQUENCE [LARGE SCALE GENOMIC DNA]</scope>
    <source>
        <strain evidence="9 10">PL12</strain>
    </source>
</reference>
<name>A0A5K7YV69_9BACT</name>
<dbReference type="EMBL" id="AP021874">
    <property type="protein sequence ID" value="BBO72305.1"/>
    <property type="molecule type" value="Genomic_DNA"/>
</dbReference>
<dbReference type="SUPFAM" id="SSF51971">
    <property type="entry name" value="Nucleotide-binding domain"/>
    <property type="match status" value="1"/>
</dbReference>
<feature type="domain" description="4Fe-4S ferredoxin-type" evidence="8">
    <location>
        <begin position="104"/>
        <end position="134"/>
    </location>
</feature>
<keyword evidence="4" id="KW-0285">Flavoprotein</keyword>
<dbReference type="InterPro" id="IPR017896">
    <property type="entry name" value="4Fe4S_Fe-S-bd"/>
</dbReference>
<evidence type="ECO:0000256" key="6">
    <source>
        <dbReference type="ARBA" id="ARBA00023004"/>
    </source>
</evidence>
<evidence type="ECO:0000313" key="9">
    <source>
        <dbReference type="EMBL" id="BBO72305.1"/>
    </source>
</evidence>
<protein>
    <recommendedName>
        <fullName evidence="8">4Fe-4S ferredoxin-type domain-containing protein</fullName>
    </recommendedName>
</protein>
<dbReference type="PANTHER" id="PTHR43498:SF1">
    <property type="entry name" value="COB--COM HETERODISULFIDE REDUCTASE IRON-SULFUR SUBUNIT A"/>
    <property type="match status" value="1"/>
</dbReference>
<organism evidence="9 10">
    <name type="scientific">Desulfosarcina alkanivorans</name>
    <dbReference type="NCBI Taxonomy" id="571177"/>
    <lineage>
        <taxon>Bacteria</taxon>
        <taxon>Pseudomonadati</taxon>
        <taxon>Thermodesulfobacteriota</taxon>
        <taxon>Desulfobacteria</taxon>
        <taxon>Desulfobacterales</taxon>
        <taxon>Desulfosarcinaceae</taxon>
        <taxon>Desulfosarcina</taxon>
    </lineage>
</organism>
<evidence type="ECO:0000256" key="4">
    <source>
        <dbReference type="ARBA" id="ARBA00022827"/>
    </source>
</evidence>
<comment type="similarity">
    <text evidence="2">Belongs to the HdrA family.</text>
</comment>
<evidence type="ECO:0000256" key="2">
    <source>
        <dbReference type="ARBA" id="ARBA00006561"/>
    </source>
</evidence>
<dbReference type="RefSeq" id="WP_155320022.1">
    <property type="nucleotide sequence ID" value="NZ_AP021874.1"/>
</dbReference>